<keyword evidence="1" id="KW-0436">Ligase</keyword>
<keyword evidence="2" id="KW-1185">Reference proteome</keyword>
<evidence type="ECO:0000313" key="2">
    <source>
        <dbReference type="Proteomes" id="UP001597045"/>
    </source>
</evidence>
<name>A0ABW3MLR1_9PSEU</name>
<dbReference type="SUPFAM" id="SSF55931">
    <property type="entry name" value="Glutamine synthetase/guanido kinase"/>
    <property type="match status" value="1"/>
</dbReference>
<dbReference type="Gene3D" id="3.30.590.20">
    <property type="match status" value="1"/>
</dbReference>
<comment type="caution">
    <text evidence="1">The sequence shown here is derived from an EMBL/GenBank/DDBJ whole genome shotgun (WGS) entry which is preliminary data.</text>
</comment>
<proteinExistence type="predicted"/>
<protein>
    <submittedName>
        <fullName evidence="1">Glutamate--cysteine ligase</fullName>
    </submittedName>
</protein>
<dbReference type="GO" id="GO:0016874">
    <property type="term" value="F:ligase activity"/>
    <property type="evidence" value="ECO:0007669"/>
    <property type="project" value="UniProtKB-KW"/>
</dbReference>
<sequence length="90" mass="9710">MSEARLGTRERTHPTRTDTLLSVGVEEEFLLVDRVTGALADRAPDVLADAETTGVDLQAEVTLSQVETASGVCLTMPDLREQLVTARTVL</sequence>
<feature type="non-terminal residue" evidence="1">
    <location>
        <position position="90"/>
    </location>
</feature>
<organism evidence="1 2">
    <name type="scientific">Kibdelosporangium lantanae</name>
    <dbReference type="NCBI Taxonomy" id="1497396"/>
    <lineage>
        <taxon>Bacteria</taxon>
        <taxon>Bacillati</taxon>
        <taxon>Actinomycetota</taxon>
        <taxon>Actinomycetes</taxon>
        <taxon>Pseudonocardiales</taxon>
        <taxon>Pseudonocardiaceae</taxon>
        <taxon>Kibdelosporangium</taxon>
    </lineage>
</organism>
<dbReference type="EMBL" id="JBHTIS010003364">
    <property type="protein sequence ID" value="MFD1051147.1"/>
    <property type="molecule type" value="Genomic_DNA"/>
</dbReference>
<accession>A0ABW3MLR1</accession>
<dbReference type="Proteomes" id="UP001597045">
    <property type="component" value="Unassembled WGS sequence"/>
</dbReference>
<dbReference type="InterPro" id="IPR014746">
    <property type="entry name" value="Gln_synth/guanido_kin_cat_dom"/>
</dbReference>
<reference evidence="2" key="1">
    <citation type="journal article" date="2019" name="Int. J. Syst. Evol. Microbiol.">
        <title>The Global Catalogue of Microorganisms (GCM) 10K type strain sequencing project: providing services to taxonomists for standard genome sequencing and annotation.</title>
        <authorList>
            <consortium name="The Broad Institute Genomics Platform"/>
            <consortium name="The Broad Institute Genome Sequencing Center for Infectious Disease"/>
            <person name="Wu L."/>
            <person name="Ma J."/>
        </authorList>
    </citation>
    <scope>NUCLEOTIDE SEQUENCE [LARGE SCALE GENOMIC DNA]</scope>
    <source>
        <strain evidence="2">JCM 31486</strain>
    </source>
</reference>
<evidence type="ECO:0000313" key="1">
    <source>
        <dbReference type="EMBL" id="MFD1051147.1"/>
    </source>
</evidence>
<gene>
    <name evidence="1" type="ORF">ACFQ1S_39255</name>
</gene>